<evidence type="ECO:0000259" key="1">
    <source>
        <dbReference type="Pfam" id="PF05899"/>
    </source>
</evidence>
<protein>
    <submittedName>
        <fullName evidence="2">DUF861 domain-containing protein</fullName>
    </submittedName>
</protein>
<keyword evidence="3" id="KW-1185">Reference proteome</keyword>
<reference evidence="2 3" key="1">
    <citation type="submission" date="2019-09" db="EMBL/GenBank/DDBJ databases">
        <title>Phylogeny of genus Pseudoclavibacter and closely related genus.</title>
        <authorList>
            <person name="Li Y."/>
        </authorList>
    </citation>
    <scope>NUCLEOTIDE SEQUENCE [LARGE SCALE GENOMIC DNA]</scope>
    <source>
        <strain evidence="2 3">THG-MD12</strain>
    </source>
</reference>
<evidence type="ECO:0000313" key="2">
    <source>
        <dbReference type="EMBL" id="KAB1636779.1"/>
    </source>
</evidence>
<organism evidence="2 3">
    <name type="scientific">Pseudoclavibacter terrae</name>
    <dbReference type="NCBI Taxonomy" id="1530195"/>
    <lineage>
        <taxon>Bacteria</taxon>
        <taxon>Bacillati</taxon>
        <taxon>Actinomycetota</taxon>
        <taxon>Actinomycetes</taxon>
        <taxon>Micrococcales</taxon>
        <taxon>Microbacteriaceae</taxon>
        <taxon>Pseudoclavibacter</taxon>
    </lineage>
</organism>
<sequence length="121" mass="12787">MGAFPLDPVSQQDLASVPLGPSANPARVISGAPQAQELILHEDATTEIGVWEISPGSFHSSKVGVSEYMYFLSGAGTITRESGEVVPYGPGAYVSLPDGSHVVWDVTEQSRKLYVITQSPA</sequence>
<dbReference type="EMBL" id="WBJX01000005">
    <property type="protein sequence ID" value="KAB1636779.1"/>
    <property type="molecule type" value="Genomic_DNA"/>
</dbReference>
<dbReference type="InterPro" id="IPR014710">
    <property type="entry name" value="RmlC-like_jellyroll"/>
</dbReference>
<dbReference type="OrthoDB" id="9799053at2"/>
<dbReference type="InterPro" id="IPR008579">
    <property type="entry name" value="UGlyAH_Cupin_dom"/>
</dbReference>
<dbReference type="SUPFAM" id="SSF51182">
    <property type="entry name" value="RmlC-like cupins"/>
    <property type="match status" value="1"/>
</dbReference>
<evidence type="ECO:0000313" key="3">
    <source>
        <dbReference type="Proteomes" id="UP000490386"/>
    </source>
</evidence>
<proteinExistence type="predicted"/>
<dbReference type="PANTHER" id="PTHR40943">
    <property type="entry name" value="CYTOPLASMIC PROTEIN-RELATED"/>
    <property type="match status" value="1"/>
</dbReference>
<dbReference type="RefSeq" id="WP_151424499.1">
    <property type="nucleotide sequence ID" value="NZ_CANKVH010000009.1"/>
</dbReference>
<dbReference type="PANTHER" id="PTHR40943:SF1">
    <property type="entry name" value="CYTOPLASMIC PROTEIN"/>
    <property type="match status" value="1"/>
</dbReference>
<dbReference type="AlphaFoldDB" id="A0A7J5AZ75"/>
<dbReference type="InterPro" id="IPR011051">
    <property type="entry name" value="RmlC_Cupin_sf"/>
</dbReference>
<dbReference type="Gene3D" id="2.60.120.10">
    <property type="entry name" value="Jelly Rolls"/>
    <property type="match status" value="1"/>
</dbReference>
<accession>A0A7J5AZ75</accession>
<dbReference type="Proteomes" id="UP000490386">
    <property type="component" value="Unassembled WGS sequence"/>
</dbReference>
<feature type="domain" description="(S)-ureidoglycine aminohydrolase cupin" evidence="1">
    <location>
        <begin position="42"/>
        <end position="114"/>
    </location>
</feature>
<comment type="caution">
    <text evidence="2">The sequence shown here is derived from an EMBL/GenBank/DDBJ whole genome shotgun (WGS) entry which is preliminary data.</text>
</comment>
<gene>
    <name evidence="2" type="ORF">F8O03_14505</name>
</gene>
<name>A0A7J5AZ75_9MICO</name>
<dbReference type="Pfam" id="PF05899">
    <property type="entry name" value="Cupin_3"/>
    <property type="match status" value="1"/>
</dbReference>